<dbReference type="AlphaFoldDB" id="A0AAW8RCC3"/>
<dbReference type="Pfam" id="PF20441">
    <property type="entry name" value="TerL_nuclease"/>
    <property type="match status" value="1"/>
</dbReference>
<dbReference type="PANTHER" id="PTHR41287:SF1">
    <property type="entry name" value="PROTEIN YMFN"/>
    <property type="match status" value="1"/>
</dbReference>
<dbReference type="Pfam" id="PF03354">
    <property type="entry name" value="TerL_ATPase"/>
    <property type="match status" value="1"/>
</dbReference>
<gene>
    <name evidence="3" type="ORF">MX635_12060</name>
</gene>
<evidence type="ECO:0000313" key="4">
    <source>
        <dbReference type="Proteomes" id="UP001249945"/>
    </source>
</evidence>
<proteinExistence type="predicted"/>
<evidence type="ECO:0000259" key="1">
    <source>
        <dbReference type="Pfam" id="PF03354"/>
    </source>
</evidence>
<protein>
    <submittedName>
        <fullName evidence="3">Terminase large subunit</fullName>
    </submittedName>
</protein>
<dbReference type="Proteomes" id="UP001249945">
    <property type="component" value="Unassembled WGS sequence"/>
</dbReference>
<dbReference type="InterPro" id="IPR046462">
    <property type="entry name" value="TerL_nuclease"/>
</dbReference>
<dbReference type="GO" id="GO:0004519">
    <property type="term" value="F:endonuclease activity"/>
    <property type="evidence" value="ECO:0007669"/>
    <property type="project" value="InterPro"/>
</dbReference>
<dbReference type="PANTHER" id="PTHR41287">
    <property type="match status" value="1"/>
</dbReference>
<organism evidence="3 4">
    <name type="scientific">Carnobacterium divergens</name>
    <name type="common">Lactobacillus divergens</name>
    <dbReference type="NCBI Taxonomy" id="2748"/>
    <lineage>
        <taxon>Bacteria</taxon>
        <taxon>Bacillati</taxon>
        <taxon>Bacillota</taxon>
        <taxon>Bacilli</taxon>
        <taxon>Lactobacillales</taxon>
        <taxon>Carnobacteriaceae</taxon>
        <taxon>Carnobacterium</taxon>
    </lineage>
</organism>
<dbReference type="RefSeq" id="WP_311780874.1">
    <property type="nucleotide sequence ID" value="NZ_JALRMR010000017.1"/>
</dbReference>
<feature type="domain" description="Terminase large subunit-like endonuclease" evidence="2">
    <location>
        <begin position="270"/>
        <end position="552"/>
    </location>
</feature>
<name>A0AAW8RCC3_CARDV</name>
<comment type="caution">
    <text evidence="3">The sequence shown here is derived from an EMBL/GenBank/DDBJ whole genome shotgun (WGS) entry which is preliminary data.</text>
</comment>
<dbReference type="EMBL" id="JALRMR010000017">
    <property type="protein sequence ID" value="MDT1975132.1"/>
    <property type="molecule type" value="Genomic_DNA"/>
</dbReference>
<dbReference type="InterPro" id="IPR027417">
    <property type="entry name" value="P-loop_NTPase"/>
</dbReference>
<evidence type="ECO:0000259" key="2">
    <source>
        <dbReference type="Pfam" id="PF20441"/>
    </source>
</evidence>
<dbReference type="InterPro" id="IPR046461">
    <property type="entry name" value="TerL_ATPase"/>
</dbReference>
<dbReference type="InterPro" id="IPR005021">
    <property type="entry name" value="Terminase_largesu-like"/>
</dbReference>
<evidence type="ECO:0000313" key="3">
    <source>
        <dbReference type="EMBL" id="MDT1975132.1"/>
    </source>
</evidence>
<accession>A0AAW8RCC3</accession>
<feature type="domain" description="Terminase large subunit-like ATPase" evidence="1">
    <location>
        <begin position="103"/>
        <end position="262"/>
    </location>
</feature>
<sequence>MRYFDQYVKLIESGKISVCIETLLAIKRVKRFKKKYTFKQEEADKRINFIENECSNTKGLSGKLKLALPQKVWLETSWGFYHDVEVTKTNPDTLEEFKATEERRLIHETPIIVPRGTGKSTLGSAIGMVGMIIDGEFGADVQMLAYQREQAHILFNAARAMMNNEESVLHLMREEDVLRSTKQGIRYEDTNSLMSIKTSDYETLDGTNAHYNIFDEVHTYDDDFIKVVNDGSSRKRKNWMTWYISTNGTKRDKLFDKYYDIWIKILKGEIENDSVMPWIYKLDSPEEIHKPELWMKAMPLIGITTEKETIQADIDMSQNDPAQQAELMAKTFNLPVNNYLAYFTNKECKGNSSKFKPERFVGDDRSSAKVVVGMDLSDVNDICSISFMNVDGEERHYINKKYMPRHIMEKLPRKSKEQYERWEAEGVLTIHDYDNNDHRFIFDDVRAFMKEKKMYPIAIGYDKWQSKEIIKYFTDYYGDICYPVEQTTKELSSPLKIYKSKIQLGKILFDDPVSTWCHSNVVVKYDANKNVFPNKAKAKNKIDVFASQLDAFVIYEKKKDELSYYFN</sequence>
<dbReference type="Gene3D" id="3.40.50.300">
    <property type="entry name" value="P-loop containing nucleotide triphosphate hydrolases"/>
    <property type="match status" value="1"/>
</dbReference>
<reference evidence="3" key="1">
    <citation type="submission" date="2022-04" db="EMBL/GenBank/DDBJ databases">
        <title>Draft genome sequences of lactic acid bacteria (LAB) strains involved in meat spoilage.</title>
        <authorList>
            <person name="Palevich N."/>
        </authorList>
    </citation>
    <scope>NUCLEOTIDE SEQUENCE</scope>
    <source>
        <strain evidence="3">9-14</strain>
    </source>
</reference>